<dbReference type="PANTHER" id="PTHR37319:SF1">
    <property type="entry name" value="TRANSPOSASE TN5 DIMERISATION DOMAIN-CONTAINING PROTEIN"/>
    <property type="match status" value="1"/>
</dbReference>
<evidence type="ECO:0000313" key="3">
    <source>
        <dbReference type="Proteomes" id="UP000592820"/>
    </source>
</evidence>
<proteinExistence type="predicted"/>
<name>A0A7W8LG75_9BURK</name>
<evidence type="ECO:0000259" key="1">
    <source>
        <dbReference type="Pfam" id="PF02281"/>
    </source>
</evidence>
<dbReference type="Gene3D" id="3.90.350.10">
    <property type="entry name" value="Transposase Inhibitor Protein From Tn5, Chain A, domain 1"/>
    <property type="match status" value="1"/>
</dbReference>
<dbReference type="AlphaFoldDB" id="A0A7W8LG75"/>
<protein>
    <recommendedName>
        <fullName evidence="1">Transposase Tn5 dimerisation domain-containing protein</fullName>
    </recommendedName>
</protein>
<dbReference type="EMBL" id="JACHDE010000060">
    <property type="protein sequence ID" value="MBB5406028.1"/>
    <property type="molecule type" value="Genomic_DNA"/>
</dbReference>
<organism evidence="2 3">
    <name type="scientific">Paraburkholderia youngii</name>
    <dbReference type="NCBI Taxonomy" id="2782701"/>
    <lineage>
        <taxon>Bacteria</taxon>
        <taxon>Pseudomonadati</taxon>
        <taxon>Pseudomonadota</taxon>
        <taxon>Betaproteobacteria</taxon>
        <taxon>Burkholderiales</taxon>
        <taxon>Burkholderiaceae</taxon>
        <taxon>Paraburkholderia</taxon>
    </lineage>
</organism>
<comment type="caution">
    <text evidence="2">The sequence shown here is derived from an EMBL/GenBank/DDBJ whole genome shotgun (WGS) entry which is preliminary data.</text>
</comment>
<dbReference type="InterPro" id="IPR014737">
    <property type="entry name" value="Transposase_Tn5-like_C"/>
</dbReference>
<dbReference type="InterPro" id="IPR012337">
    <property type="entry name" value="RNaseH-like_sf"/>
</dbReference>
<evidence type="ECO:0000313" key="2">
    <source>
        <dbReference type="EMBL" id="MBB5406028.1"/>
    </source>
</evidence>
<dbReference type="SUPFAM" id="SSF53098">
    <property type="entry name" value="Ribonuclease H-like"/>
    <property type="match status" value="1"/>
</dbReference>
<dbReference type="PANTHER" id="PTHR37319">
    <property type="entry name" value="TRANSPOSASE"/>
    <property type="match status" value="1"/>
</dbReference>
<dbReference type="Gene3D" id="1.10.740.10">
    <property type="entry name" value="Transferase Inhibitor Protein From Tn5, Chain"/>
    <property type="match status" value="1"/>
</dbReference>
<reference evidence="2 3" key="1">
    <citation type="submission" date="2020-08" db="EMBL/GenBank/DDBJ databases">
        <title>Genomic Encyclopedia of Type Strains, Phase IV (KMG-V): Genome sequencing to study the core and pangenomes of soil and plant-associated prokaryotes.</title>
        <authorList>
            <person name="Whitman W."/>
        </authorList>
    </citation>
    <scope>NUCLEOTIDE SEQUENCE [LARGE SCALE GENOMIC DNA]</scope>
    <source>
        <strain evidence="2 3">JPY162</strain>
    </source>
</reference>
<accession>A0A7W8LG75</accession>
<gene>
    <name evidence="2" type="ORF">HDG41_008131</name>
</gene>
<dbReference type="InterPro" id="IPR054836">
    <property type="entry name" value="Tn5_transposase"/>
</dbReference>
<dbReference type="NCBIfam" id="NF033590">
    <property type="entry name" value="transpos_IS4_3"/>
    <property type="match status" value="1"/>
</dbReference>
<dbReference type="Pfam" id="PF02281">
    <property type="entry name" value="Dimer_Tnp_Tn5"/>
    <property type="match status" value="1"/>
</dbReference>
<sequence length="268" mass="31314">MEYAGNVYDVFLARRPAGVDWLVRASWNRRVAHPDRYLWETALASPVIGETQLQVPARENRQARTARLVMRCMPVRLRPPQNRRREKLPEIDVFAIHALETNVDEGAEPLEWLLLTSVPTYTQAQALERLAWYARRWTIESWHRVLKSGCRIETRQFGNVERFVRATALFAVVSWRILYAMLLARLDGNLSCEVLLQPIEWQALYCRTHGSTEMPDEPPSLAQVILWITRLGGYLARKRDHPPGPTVIWRGFLVLHEITMMYRIFRQN</sequence>
<dbReference type="Proteomes" id="UP000592820">
    <property type="component" value="Unassembled WGS sequence"/>
</dbReference>
<dbReference type="InterPro" id="IPR003201">
    <property type="entry name" value="Transposase_Tn5"/>
</dbReference>
<dbReference type="InterPro" id="IPR047768">
    <property type="entry name" value="Tn5p-like"/>
</dbReference>
<feature type="domain" description="Transposase Tn5 dimerisation" evidence="1">
    <location>
        <begin position="172"/>
        <end position="258"/>
    </location>
</feature>